<dbReference type="GO" id="GO:0005524">
    <property type="term" value="F:ATP binding"/>
    <property type="evidence" value="ECO:0007669"/>
    <property type="project" value="UniProtKB-KW"/>
</dbReference>
<keyword evidence="2" id="KW-0547">Nucleotide-binding</keyword>
<dbReference type="PANTHER" id="PTHR42957:SF1">
    <property type="entry name" value="HELICASE MJ1565-RELATED"/>
    <property type="match status" value="1"/>
</dbReference>
<keyword evidence="2" id="KW-0067">ATP-binding</keyword>
<protein>
    <submittedName>
        <fullName evidence="2">ATP-binding protein</fullName>
    </submittedName>
</protein>
<evidence type="ECO:0000313" key="3">
    <source>
        <dbReference type="Proteomes" id="UP000582487"/>
    </source>
</evidence>
<dbReference type="SUPFAM" id="SSF52540">
    <property type="entry name" value="P-loop containing nucleoside triphosphate hydrolases"/>
    <property type="match status" value="1"/>
</dbReference>
<dbReference type="AlphaFoldDB" id="A0A848RSH6"/>
<dbReference type="Pfam" id="PF01935">
    <property type="entry name" value="DUF87"/>
    <property type="match status" value="1"/>
</dbReference>
<dbReference type="InterPro" id="IPR002789">
    <property type="entry name" value="HerA_central"/>
</dbReference>
<dbReference type="EMBL" id="JABCUV010000029">
    <property type="protein sequence ID" value="NMW94241.1"/>
    <property type="molecule type" value="Genomic_DNA"/>
</dbReference>
<proteinExistence type="predicted"/>
<dbReference type="InterPro" id="IPR008571">
    <property type="entry name" value="HerA-like"/>
</dbReference>
<dbReference type="PANTHER" id="PTHR42957">
    <property type="entry name" value="HELICASE MJ1565-RELATED"/>
    <property type="match status" value="1"/>
</dbReference>
<name>A0A848RSH6_9ACTO</name>
<organism evidence="2 3">
    <name type="scientific">Mobiluncus mulieris</name>
    <dbReference type="NCBI Taxonomy" id="2052"/>
    <lineage>
        <taxon>Bacteria</taxon>
        <taxon>Bacillati</taxon>
        <taxon>Actinomycetota</taxon>
        <taxon>Actinomycetes</taxon>
        <taxon>Actinomycetales</taxon>
        <taxon>Actinomycetaceae</taxon>
        <taxon>Mobiluncus</taxon>
    </lineage>
</organism>
<evidence type="ECO:0000313" key="2">
    <source>
        <dbReference type="EMBL" id="NMW94241.1"/>
    </source>
</evidence>
<gene>
    <name evidence="2" type="ORF">HHJ74_11280</name>
</gene>
<comment type="caution">
    <text evidence="2">The sequence shown here is derived from an EMBL/GenBank/DDBJ whole genome shotgun (WGS) entry which is preliminary data.</text>
</comment>
<dbReference type="InterPro" id="IPR027417">
    <property type="entry name" value="P-loop_NTPase"/>
</dbReference>
<dbReference type="Gene3D" id="3.40.50.300">
    <property type="entry name" value="P-loop containing nucleotide triphosphate hydrolases"/>
    <property type="match status" value="2"/>
</dbReference>
<dbReference type="RefSeq" id="WP_036383855.1">
    <property type="nucleotide sequence ID" value="NZ_JABCUO010000030.1"/>
</dbReference>
<feature type="domain" description="Helicase HerA central" evidence="1">
    <location>
        <begin position="135"/>
        <end position="329"/>
    </location>
</feature>
<evidence type="ECO:0000259" key="1">
    <source>
        <dbReference type="Pfam" id="PF01935"/>
    </source>
</evidence>
<reference evidence="2 3" key="1">
    <citation type="submission" date="2020-04" db="EMBL/GenBank/DDBJ databases">
        <title>Antimicrobial susceptibility and clonality of vaginal-derived multi-drug resistant Mobiluncus isolates in China.</title>
        <authorList>
            <person name="Zhang X."/>
        </authorList>
    </citation>
    <scope>NUCLEOTIDE SEQUENCE [LARGE SCALE GENOMIC DNA]</scope>
    <source>
        <strain evidence="2 3">7</strain>
    </source>
</reference>
<dbReference type="Proteomes" id="UP000582487">
    <property type="component" value="Unassembled WGS sequence"/>
</dbReference>
<accession>A0A848RSH6</accession>
<sequence>MNRTRAHSIGRVSAVSYNWMSFEVSDFSSLQYNFNGQLHTVNGVIDYVVVPSKFNETFLYQIIKIEDKKERPLTSDETAKFEHVGLFHCVPIGILKDNHAEFNFTRYPSLQDEVYLADNMDLDLVFPIKSYSESIHLGTMNKENSVYVNMNSLLTHHTAILGNTGSGKSTTIRRILVQSLNKNSSNLKILLFDTHGEYTFIQPARQINVSQERGIKLSDLNFQDWINLVKPSDLVQLPILEMALRISNAISSDTLNKDAFNCYIALTLYMSQQTDAAAKRVKICSLLNNVEGSSDHLKNYDSKFGNFSSNDEKNFQKWLNSKIGDFNISVLQNSSISENCAVNSFTDLLTGLEYAFLLEESKGNSQARAFSKTLETRIRYISNRYSALFKESLPKHTRAEIPNNTNAAHPDFNPKILSQYTEKIIIFNLQDLDDDLLLFFTSFILKHYLEYKRSTQDKSVTIFLLEEAHRYICVSNKDTQLHELEVFKTAAREGRKFGCFLLISSQRPSELSGTVLSQCDNYIIHRIKNNFDLDYLAKTIPYVTKDQLVRVSFLPTGTAFIVGELFPVPVEVSIAYESDIDNSQTPQIIFNPYNDRPF</sequence>